<reference evidence="1 2" key="1">
    <citation type="submission" date="2019-06" db="EMBL/GenBank/DDBJ databases">
        <title>WGS assembly of Gossypium darwinii.</title>
        <authorList>
            <person name="Chen Z.J."/>
            <person name="Sreedasyam A."/>
            <person name="Ando A."/>
            <person name="Song Q."/>
            <person name="De L."/>
            <person name="Hulse-Kemp A."/>
            <person name="Ding M."/>
            <person name="Ye W."/>
            <person name="Kirkbride R."/>
            <person name="Jenkins J."/>
            <person name="Plott C."/>
            <person name="Lovell J."/>
            <person name="Lin Y.-M."/>
            <person name="Vaughn R."/>
            <person name="Liu B."/>
            <person name="Li W."/>
            <person name="Simpson S."/>
            <person name="Scheffler B."/>
            <person name="Saski C."/>
            <person name="Grover C."/>
            <person name="Hu G."/>
            <person name="Conover J."/>
            <person name="Carlson J."/>
            <person name="Shu S."/>
            <person name="Boston L."/>
            <person name="Williams M."/>
            <person name="Peterson D."/>
            <person name="Mcgee K."/>
            <person name="Jones D."/>
            <person name="Wendel J."/>
            <person name="Stelly D."/>
            <person name="Grimwood J."/>
            <person name="Schmutz J."/>
        </authorList>
    </citation>
    <scope>NUCLEOTIDE SEQUENCE [LARGE SCALE GENOMIC DNA]</scope>
    <source>
        <strain evidence="1">1808015.09</strain>
    </source>
</reference>
<protein>
    <submittedName>
        <fullName evidence="1">Uncharacterized protein</fullName>
    </submittedName>
</protein>
<dbReference type="Proteomes" id="UP000323506">
    <property type="component" value="Chromosome A03"/>
</dbReference>
<sequence>MQFQNQPIFHVHCRPTMATLAIGSLLQNSRLSSSSGPKWLLNIKPLRSLDLDCSPHRKLLYSRGVCSSNSNPCGKFHVIKASSTDTASIDTSSSSDILYEQTFPVNRIKKLFTP</sequence>
<evidence type="ECO:0000313" key="1">
    <source>
        <dbReference type="EMBL" id="TYH24852.1"/>
    </source>
</evidence>
<dbReference type="EMBL" id="CM017690">
    <property type="protein sequence ID" value="TYH24852.1"/>
    <property type="molecule type" value="Genomic_DNA"/>
</dbReference>
<keyword evidence="2" id="KW-1185">Reference proteome</keyword>
<name>A0A5D2H3S0_GOSDA</name>
<accession>A0A5D2H3S0</accession>
<dbReference type="AlphaFoldDB" id="A0A5D2H3S0"/>
<organism evidence="1 2">
    <name type="scientific">Gossypium darwinii</name>
    <name type="common">Darwin's cotton</name>
    <name type="synonym">Gossypium barbadense var. darwinii</name>
    <dbReference type="NCBI Taxonomy" id="34276"/>
    <lineage>
        <taxon>Eukaryota</taxon>
        <taxon>Viridiplantae</taxon>
        <taxon>Streptophyta</taxon>
        <taxon>Embryophyta</taxon>
        <taxon>Tracheophyta</taxon>
        <taxon>Spermatophyta</taxon>
        <taxon>Magnoliopsida</taxon>
        <taxon>eudicotyledons</taxon>
        <taxon>Gunneridae</taxon>
        <taxon>Pentapetalae</taxon>
        <taxon>rosids</taxon>
        <taxon>malvids</taxon>
        <taxon>Malvales</taxon>
        <taxon>Malvaceae</taxon>
        <taxon>Malvoideae</taxon>
        <taxon>Gossypium</taxon>
    </lineage>
</organism>
<evidence type="ECO:0000313" key="2">
    <source>
        <dbReference type="Proteomes" id="UP000323506"/>
    </source>
</evidence>
<gene>
    <name evidence="1" type="ORF">ES288_A03G122600v1</name>
</gene>
<proteinExistence type="predicted"/>